<dbReference type="InterPro" id="IPR001296">
    <property type="entry name" value="Glyco_trans_1"/>
</dbReference>
<name>A0A1H5WK35_9RHOB</name>
<protein>
    <submittedName>
        <fullName evidence="2">Glycosyltransferase involved in cell wall bisynthesis</fullName>
    </submittedName>
</protein>
<dbReference type="EMBL" id="FNVD01000008">
    <property type="protein sequence ID" value="SEF99862.1"/>
    <property type="molecule type" value="Genomic_DNA"/>
</dbReference>
<dbReference type="SUPFAM" id="SSF53756">
    <property type="entry name" value="UDP-Glycosyltransferase/glycogen phosphorylase"/>
    <property type="match status" value="1"/>
</dbReference>
<evidence type="ECO:0000313" key="3">
    <source>
        <dbReference type="Proteomes" id="UP000236742"/>
    </source>
</evidence>
<gene>
    <name evidence="2" type="ORF">SAMN05421751_10881</name>
</gene>
<dbReference type="AlphaFoldDB" id="A0A1H5WK35"/>
<reference evidence="3" key="1">
    <citation type="submission" date="2016-10" db="EMBL/GenBank/DDBJ databases">
        <authorList>
            <person name="Varghese N."/>
            <person name="Submissions S."/>
        </authorList>
    </citation>
    <scope>NUCLEOTIDE SEQUENCE [LARGE SCALE GENOMIC DNA]</scope>
    <source>
        <strain evidence="3">DSM 23413</strain>
    </source>
</reference>
<accession>A0A1H5WK35</accession>
<evidence type="ECO:0000259" key="1">
    <source>
        <dbReference type="Pfam" id="PF00534"/>
    </source>
</evidence>
<dbReference type="PANTHER" id="PTHR12526">
    <property type="entry name" value="GLYCOSYLTRANSFERASE"/>
    <property type="match status" value="1"/>
</dbReference>
<sequence length="347" mass="39003">MGIRRILHFHFGKDGGAERFFVNLAQGFAARGIEQSYVIRPRRIWRDELPPGRVIEHNYRRVSLFSKLLEWRMTRYVADWQPDVVMGWMPRGARLIGLWERPFKLVRLGDFPVHVRHFRNCDVVLGNVPGIARRVEDLGWTGRTATITNFAREVTPAPVDRARFDTPDDALLIAGAGRFVPRKGMDLLVRAVAGIPGAWLWLIGDGKERPALEALVRELGMADRTRFIGWVEEPVHYIAAADLFGMPSRHEPLGNAVLDAWRAGVPVVSTRSEGPDWYMEHEGDGLLVDIDDLDAFRAGLQRLAADPALADRVRAGGAAKLQGMFAPDAIIDQYLELFADGLKRART</sequence>
<dbReference type="GO" id="GO:0016757">
    <property type="term" value="F:glycosyltransferase activity"/>
    <property type="evidence" value="ECO:0007669"/>
    <property type="project" value="InterPro"/>
</dbReference>
<dbReference type="Pfam" id="PF00534">
    <property type="entry name" value="Glycos_transf_1"/>
    <property type="match status" value="1"/>
</dbReference>
<keyword evidence="3" id="KW-1185">Reference proteome</keyword>
<feature type="domain" description="Glycosyl transferase family 1" evidence="1">
    <location>
        <begin position="161"/>
        <end position="315"/>
    </location>
</feature>
<dbReference type="Proteomes" id="UP000236742">
    <property type="component" value="Unassembled WGS sequence"/>
</dbReference>
<evidence type="ECO:0000313" key="2">
    <source>
        <dbReference type="EMBL" id="SEF99862.1"/>
    </source>
</evidence>
<dbReference type="CDD" id="cd03811">
    <property type="entry name" value="GT4_GT28_WabH-like"/>
    <property type="match status" value="1"/>
</dbReference>
<keyword evidence="2" id="KW-0808">Transferase</keyword>
<proteinExistence type="predicted"/>
<organism evidence="2 3">
    <name type="scientific">Jhaorihella thermophila</name>
    <dbReference type="NCBI Taxonomy" id="488547"/>
    <lineage>
        <taxon>Bacteria</taxon>
        <taxon>Pseudomonadati</taxon>
        <taxon>Pseudomonadota</taxon>
        <taxon>Alphaproteobacteria</taxon>
        <taxon>Rhodobacterales</taxon>
        <taxon>Paracoccaceae</taxon>
        <taxon>Jhaorihella</taxon>
    </lineage>
</organism>
<dbReference type="Gene3D" id="3.40.50.2000">
    <property type="entry name" value="Glycogen Phosphorylase B"/>
    <property type="match status" value="2"/>
</dbReference>